<protein>
    <submittedName>
        <fullName evidence="2">Uncharacterized protein LOC111128779</fullName>
    </submittedName>
</protein>
<proteinExistence type="predicted"/>
<dbReference type="AlphaFoldDB" id="A0A8B8DTL4"/>
<dbReference type="Proteomes" id="UP000694844">
    <property type="component" value="Chromosome 4"/>
</dbReference>
<reference evidence="2" key="1">
    <citation type="submission" date="2025-08" db="UniProtKB">
        <authorList>
            <consortium name="RefSeq"/>
        </authorList>
    </citation>
    <scope>IDENTIFICATION</scope>
    <source>
        <tissue evidence="2">Whole sample</tissue>
    </source>
</reference>
<name>A0A8B8DTL4_CRAVI</name>
<gene>
    <name evidence="2" type="primary">LOC111128779</name>
</gene>
<dbReference type="InterPro" id="IPR043502">
    <property type="entry name" value="DNA/RNA_pol_sf"/>
</dbReference>
<dbReference type="GeneID" id="111128779"/>
<organism evidence="1 2">
    <name type="scientific">Crassostrea virginica</name>
    <name type="common">Eastern oyster</name>
    <dbReference type="NCBI Taxonomy" id="6565"/>
    <lineage>
        <taxon>Eukaryota</taxon>
        <taxon>Metazoa</taxon>
        <taxon>Spiralia</taxon>
        <taxon>Lophotrochozoa</taxon>
        <taxon>Mollusca</taxon>
        <taxon>Bivalvia</taxon>
        <taxon>Autobranchia</taxon>
        <taxon>Pteriomorphia</taxon>
        <taxon>Ostreida</taxon>
        <taxon>Ostreoidea</taxon>
        <taxon>Ostreidae</taxon>
        <taxon>Crassostrea</taxon>
    </lineage>
</organism>
<accession>A0A8B8DTL4</accession>
<keyword evidence="1" id="KW-1185">Reference proteome</keyword>
<dbReference type="OrthoDB" id="6144014at2759"/>
<dbReference type="SUPFAM" id="SSF56672">
    <property type="entry name" value="DNA/RNA polymerases"/>
    <property type="match status" value="1"/>
</dbReference>
<sequence>MGKAKFQIQLGKLSFAEEIVVAEIENEALLGLDVLQIGLGGPADIKLSEGIIQLNSCSIPLFVEREDHDGCDGDKEFLVEPLENFIDKYPLIVAAAVVETCNSVTSSIRVMNPSGEEVVIHQDTEIGSAERLEAAPTLLLPTEDVWETKNINAHFINTGDALPIKQSPRRVPMALTGKEKSAIQEMEAQGVIQRSSSTSASPIVLVRKN</sequence>
<evidence type="ECO:0000313" key="1">
    <source>
        <dbReference type="Proteomes" id="UP000694844"/>
    </source>
</evidence>
<evidence type="ECO:0000313" key="2">
    <source>
        <dbReference type="RefSeq" id="XP_022330331.1"/>
    </source>
</evidence>
<dbReference type="Gene3D" id="3.10.10.10">
    <property type="entry name" value="HIV Type 1 Reverse Transcriptase, subunit A, domain 1"/>
    <property type="match status" value="1"/>
</dbReference>
<dbReference type="KEGG" id="cvn:111128779"/>
<dbReference type="RefSeq" id="XP_022330331.1">
    <property type="nucleotide sequence ID" value="XM_022474623.1"/>
</dbReference>